<dbReference type="InterPro" id="IPR000150">
    <property type="entry name" value="Cof"/>
</dbReference>
<accession>I7LBH4</accession>
<dbReference type="GO" id="GO:0000287">
    <property type="term" value="F:magnesium ion binding"/>
    <property type="evidence" value="ECO:0007669"/>
    <property type="project" value="TreeGrafter"/>
</dbReference>
<dbReference type="eggNOG" id="COG0561">
    <property type="taxonomic scope" value="Bacteria"/>
</dbReference>
<dbReference type="SUPFAM" id="SSF56784">
    <property type="entry name" value="HAD-like"/>
    <property type="match status" value="1"/>
</dbReference>
<dbReference type="InterPro" id="IPR023214">
    <property type="entry name" value="HAD_sf"/>
</dbReference>
<comment type="caution">
    <text evidence="1">The sequence shown here is derived from an EMBL/GenBank/DDBJ whole genome shotgun (WGS) entry which is preliminary data.</text>
</comment>
<dbReference type="AlphaFoldDB" id="I7LBH4"/>
<dbReference type="SFLD" id="SFLDG01140">
    <property type="entry name" value="C2.B:_Phosphomannomutase_and_P"/>
    <property type="match status" value="1"/>
</dbReference>
<dbReference type="InterPro" id="IPR006379">
    <property type="entry name" value="HAD-SF_hydro_IIB"/>
</dbReference>
<dbReference type="PANTHER" id="PTHR10000">
    <property type="entry name" value="PHOSPHOSERINE PHOSPHATASE"/>
    <property type="match status" value="1"/>
</dbReference>
<dbReference type="NCBIfam" id="TIGR00099">
    <property type="entry name" value="Cof-subfamily"/>
    <property type="match status" value="1"/>
</dbReference>
<dbReference type="SFLD" id="SFLDS00003">
    <property type="entry name" value="Haloacid_Dehalogenase"/>
    <property type="match status" value="1"/>
</dbReference>
<name>I7LBH4_9LACO</name>
<dbReference type="EMBL" id="CAKD01000023">
    <property type="protein sequence ID" value="CCI85586.1"/>
    <property type="molecule type" value="Genomic_DNA"/>
</dbReference>
<dbReference type="PANTHER" id="PTHR10000:SF53">
    <property type="entry name" value="5-AMINO-6-(5-PHOSPHO-D-RIBITYLAMINO)URACIL PHOSPHATASE YBJI-RELATED"/>
    <property type="match status" value="1"/>
</dbReference>
<dbReference type="CDD" id="cd07518">
    <property type="entry name" value="HAD_YbiV-Like"/>
    <property type="match status" value="1"/>
</dbReference>
<dbReference type="Gene3D" id="3.40.50.1000">
    <property type="entry name" value="HAD superfamily/HAD-like"/>
    <property type="match status" value="1"/>
</dbReference>
<evidence type="ECO:0000313" key="2">
    <source>
        <dbReference type="Proteomes" id="UP000009311"/>
    </source>
</evidence>
<dbReference type="Proteomes" id="UP000009311">
    <property type="component" value="Unassembled WGS sequence"/>
</dbReference>
<keyword evidence="1" id="KW-0378">Hydrolase</keyword>
<organism evidence="1 2">
    <name type="scientific">Lactobacillus pasteurii DSM 23907 = CRBIP 24.76</name>
    <dbReference type="NCBI Taxonomy" id="1423790"/>
    <lineage>
        <taxon>Bacteria</taxon>
        <taxon>Bacillati</taxon>
        <taxon>Bacillota</taxon>
        <taxon>Bacilli</taxon>
        <taxon>Lactobacillales</taxon>
        <taxon>Lactobacillaceae</taxon>
        <taxon>Lactobacillus</taxon>
    </lineage>
</organism>
<keyword evidence="2" id="KW-1185">Reference proteome</keyword>
<dbReference type="GO" id="GO:0005829">
    <property type="term" value="C:cytosol"/>
    <property type="evidence" value="ECO:0007669"/>
    <property type="project" value="TreeGrafter"/>
</dbReference>
<dbReference type="InterPro" id="IPR036412">
    <property type="entry name" value="HAD-like_sf"/>
</dbReference>
<dbReference type="NCBIfam" id="TIGR01484">
    <property type="entry name" value="HAD-SF-IIB"/>
    <property type="match status" value="1"/>
</dbReference>
<proteinExistence type="predicted"/>
<dbReference type="EC" id="3.1.3.23" evidence="1"/>
<sequence length="266" mass="29955">MIKLIATDMDGTWLRDDKTYDQDLFEQILELIEQKQIAFVIASGNQYENLKTRFPKVADKLYFVSENGALVADGDEILHVESVTKHEFETMKKITNTVKNPVVVCGLKSAYVREKDGHAYHVEMEKYFKNLTIVSSFEEIPDDEQIFKISFDTTLEELPGLISQLRNDYPEFEIVAGGPDSIDIQQKGLSKATGLKYLSKYLKIDPSEMIAFGDGENDHGMLNYVGYNYVTSSALPQTKAIADELIGSSNDSAVQKKIIELLTSEN</sequence>
<dbReference type="RefSeq" id="WP_009560138.1">
    <property type="nucleotide sequence ID" value="NZ_AYZN01000001.1"/>
</dbReference>
<dbReference type="STRING" id="1423790.BN53_05740"/>
<dbReference type="Pfam" id="PF08282">
    <property type="entry name" value="Hydrolase_3"/>
    <property type="match status" value="1"/>
</dbReference>
<reference evidence="1 2" key="1">
    <citation type="submission" date="2012-06" db="EMBL/GenBank/DDBJ databases">
        <title>Draft Genome Sequence of Lactobacillus pasteurii CRBIP 24.76T.</title>
        <authorList>
            <person name="Cousin S."/>
            <person name="Bouchier C."/>
            <person name="Loux V."/>
            <person name="Ma L."/>
            <person name="Creno S."/>
            <person name="Bizet C."/>
            <person name="Clermont D."/>
        </authorList>
    </citation>
    <scope>NUCLEOTIDE SEQUENCE [LARGE SCALE GENOMIC DNA]</scope>
    <source>
        <strain evidence="2">CRBIP 24.76T</strain>
    </source>
</reference>
<evidence type="ECO:0000313" key="1">
    <source>
        <dbReference type="EMBL" id="CCI85586.1"/>
    </source>
</evidence>
<dbReference type="GO" id="GO:0050308">
    <property type="term" value="F:sugar-phosphatase activity"/>
    <property type="evidence" value="ECO:0007669"/>
    <property type="project" value="UniProtKB-EC"/>
</dbReference>
<dbReference type="PATRIC" id="fig|1423790.3.peg.248"/>
<dbReference type="OrthoDB" id="9814970at2"/>
<gene>
    <name evidence="1" type="ORF">BN53_05740</name>
</gene>
<protein>
    <submittedName>
        <fullName evidence="1">Possible sugar-phosphatase</fullName>
        <ecNumber evidence="1">3.1.3.23</ecNumber>
    </submittedName>
</protein>
<dbReference type="Gene3D" id="3.30.1240.10">
    <property type="match status" value="1"/>
</dbReference>